<evidence type="ECO:0000256" key="2">
    <source>
        <dbReference type="ARBA" id="ARBA00004435"/>
    </source>
</evidence>
<dbReference type="FunFam" id="2.30.42.10:FF:000038">
    <property type="entry name" value="Multiple PDZ domain protein isoform X1"/>
    <property type="match status" value="1"/>
</dbReference>
<dbReference type="CDD" id="cd06672">
    <property type="entry name" value="PDZ8_MUPP1-PDZ7_PATJ-PDZ2_INAD-like"/>
    <property type="match status" value="1"/>
</dbReference>
<dbReference type="PROSITE" id="PS51022">
    <property type="entry name" value="L27"/>
    <property type="match status" value="1"/>
</dbReference>
<accession>A0AAD1SXT1</accession>
<feature type="compositionally biased region" description="Low complexity" evidence="9">
    <location>
        <begin position="1011"/>
        <end position="1023"/>
    </location>
</feature>
<evidence type="ECO:0000259" key="10">
    <source>
        <dbReference type="PROSITE" id="PS50106"/>
    </source>
</evidence>
<dbReference type="CDD" id="cd06671">
    <property type="entry name" value="PDZ7_MUPP1-PD6_PATJ-like"/>
    <property type="match status" value="1"/>
</dbReference>
<sequence>MPEMPDTGTMNIDKQEVLEIAERLQEKLKARGQFVHNDTLQLLRDTLSSPLFNQILTVQQSIKQLKEQLNRMPADRSAEFDFTKKGLLVFEAGNTTQLPNKNASLSFDNFVSSRLFNVGPNSGDDEFSQKLQQMAKGRKIEYIDIEKPSVGGLGFSVVALKNPNVGEAGVFVKEVQQGSIADRDGRLKEGDQLLAINSTLLDMNVSHQEAITLLQQSSGSIYLVIAKQLVPSDVHSPTQSLGSSICWGHVEEIELFNDGSGLGFGIVGGKSSGVIVRTIVPGGLADRDERLRTGDYLLQIGDTNVQGMTSDQVAQVLRTCGNSVKMVIARNPVGRPLVKPPPPPAPATLPVGSVPPKESKSSNLESGDNDTYDITLTKSEGQSLGITVVGYTGAVSGGSSGIFVKSIIPGSAAEQNGRIKVHDRIVAVNGFDIQGFSNQDVVTALRNTGQTVHLTLSRNNMPDDSFPPDKSPAREIPVVSEFPLPAVPPKSESNHVPEARVSVSENQVEVDNHQNEMRADPLSPEIKALKSKWEKRLGPDYLVMVVDLDPKIEDDAELQKYSKLLPIHTMRLGVELDSFDGHHYISSIAPEGPVAKLGILQPEDELLEVNRVQLYGKSRREAVSFLKEVPPPFTLVCCRRLVEDENESFDETKAPNIQVEPPEDPRDLFFQQPPQQHADSEYEKVIPATNLTTEDDDGELAMWSSEVKVVTLEKDNRGLGFSILDYQDPLDPERTVIVIQSLVSGGVAEESGLILPGDRLVFVNDNYMDNASLDDAVDILTSVPPGKARLGICKPIVTDFSEDAGNFIETEEESDEISDVVTADLRAERYIYHPEYEEEVYIEETQEELVDEPSLVMGRVFNTQITESQLLQDSWEMQELGRFGEEREMLVDEEYSEPEFAHLDSNNYVLHSPSIEQKPRYIQPWVHETSTEHFDAGLPFFENTTQGNALVDDDDVNVDMETETDQGQIFNLKEPGVIFDPDAIALQADFGKKGFPGPLHQPMPRTQLPLSSKESSVSASNSELPEREEGEGEETPTLSHWGPPRAVKIWKEPQVSLGISIVGGQTVITRLKNGEDLKGIFIKQVLDDSPAGRSNALKTGDKIIEVSGVDLRSATHDEAVEAIKKSGNPVVFVIQSLLSTPRLVSLGNSKATKQDNVSTSPAQTSMSPIPVMSPGGPPPPPMKLPPPYKELAASMPPEMDLELEERDEKIRQKYADLPGELHIIELEKEQNGLGLSLAGNKDRSQMSIFIVAINPDGPAGRDGRIQVGDELLELNNQVLYGKSHQNASAIIKSAPSKMKLVFIRNRDAFLQMAINPSPLPPSSQLSNQEQSGLAVSSREEERLGDLMKSLTDSETKIKFNNQMVAAAEENVLDQLANQLKQSRNNPNIPYNSQEVYLAPSPPYLKGEPDTFSQRPASSPMVSFDPATCPIIPAQEMIIEISKGRSGLGLSIVGGKDTPLEAIVIHEVYEEGAAARDGRLWAGDQILEVNGVDLRNASHEEAITALRQTPQKVQLVVYRDEAQYKDEENLEIIYVELQKKPGRGLGLSIVGKRNGSGVFISDIVKGGAADYDRRLMQGDQILSVNGEDLRNASQETVAAILKCAQGLVCLEIGRLRVASWPSSRKSYSGSEVSQRSSPTPVYPLPPISSTPQNVISSKKPSPESSNRNSGAELEPRTVEITRGPNDALGISIAGGKGSPLGDVPVFIAMIQASGVAARTNKLKVGDRIVSINKQPLDGLSHADIVNILKNAYGCINLQVVADTNISAIASHLENMSIGQNTAAEPHSEEAESPIPKVIHLEKGQDGLGFSIVGGFGSPHGDLPIYVKTIFSKGAAAVDGRLKRGDQILSVNGESLEGVSHEDAVAILKRQKGNVTLTVLS</sequence>
<feature type="domain" description="PDZ" evidence="10">
    <location>
        <begin position="373"/>
        <end position="460"/>
    </location>
</feature>
<evidence type="ECO:0000256" key="7">
    <source>
        <dbReference type="ARBA" id="ARBA00022949"/>
    </source>
</evidence>
<dbReference type="InterPro" id="IPR001478">
    <property type="entry name" value="PDZ"/>
</dbReference>
<reference evidence="12" key="1">
    <citation type="submission" date="2022-03" db="EMBL/GenBank/DDBJ databases">
        <authorList>
            <person name="Alioto T."/>
            <person name="Alioto T."/>
            <person name="Gomez Garrido J."/>
        </authorList>
    </citation>
    <scope>NUCLEOTIDE SEQUENCE</scope>
</reference>
<dbReference type="EMBL" id="OW240919">
    <property type="protein sequence ID" value="CAH2311182.1"/>
    <property type="molecule type" value="Genomic_DNA"/>
</dbReference>
<dbReference type="SUPFAM" id="SSF101288">
    <property type="entry name" value="L27 domain"/>
    <property type="match status" value="1"/>
</dbReference>
<feature type="domain" description="L27" evidence="11">
    <location>
        <begin position="10"/>
        <end position="70"/>
    </location>
</feature>
<dbReference type="Proteomes" id="UP001295444">
    <property type="component" value="Chromosome 08"/>
</dbReference>
<feature type="compositionally biased region" description="Polar residues" evidence="9">
    <location>
        <begin position="1149"/>
        <end position="1164"/>
    </location>
</feature>
<dbReference type="Gene3D" id="2.30.42.10">
    <property type="match status" value="11"/>
</dbReference>
<dbReference type="CDD" id="cd06675">
    <property type="entry name" value="PDZ12_MUPP1-like"/>
    <property type="match status" value="1"/>
</dbReference>
<dbReference type="PROSITE" id="PS50106">
    <property type="entry name" value="PDZ"/>
    <property type="match status" value="11"/>
</dbReference>
<dbReference type="CDD" id="cd06676">
    <property type="entry name" value="PDZ13_MUPP1-like"/>
    <property type="match status" value="1"/>
</dbReference>
<feature type="compositionally biased region" description="Low complexity" evidence="9">
    <location>
        <begin position="1165"/>
        <end position="1174"/>
    </location>
</feature>
<dbReference type="Pfam" id="PF00595">
    <property type="entry name" value="PDZ"/>
    <property type="match status" value="10"/>
</dbReference>
<dbReference type="InterPro" id="IPR051342">
    <property type="entry name" value="PDZ_scaffold"/>
</dbReference>
<dbReference type="SMART" id="SM00569">
    <property type="entry name" value="L27"/>
    <property type="match status" value="1"/>
</dbReference>
<dbReference type="CDD" id="cd06791">
    <property type="entry name" value="PDZ3_MUPP1-like"/>
    <property type="match status" value="1"/>
</dbReference>
<feature type="domain" description="PDZ" evidence="10">
    <location>
        <begin position="709"/>
        <end position="780"/>
    </location>
</feature>
<name>A0AAD1SXT1_PELCU</name>
<dbReference type="PANTHER" id="PTHR19964">
    <property type="entry name" value="MULTIPLE PDZ DOMAIN PROTEIN"/>
    <property type="match status" value="1"/>
</dbReference>
<evidence type="ECO:0000256" key="9">
    <source>
        <dbReference type="SAM" id="MobiDB-lite"/>
    </source>
</evidence>
<feature type="domain" description="PDZ" evidence="10">
    <location>
        <begin position="1533"/>
        <end position="1615"/>
    </location>
</feature>
<feature type="domain" description="PDZ" evidence="10">
    <location>
        <begin position="555"/>
        <end position="641"/>
    </location>
</feature>
<feature type="region of interest" description="Disordered" evidence="9">
    <location>
        <begin position="335"/>
        <end position="371"/>
    </location>
</feature>
<feature type="compositionally biased region" description="Polar residues" evidence="9">
    <location>
        <begin position="1622"/>
        <end position="1638"/>
    </location>
</feature>
<dbReference type="CDD" id="cd06673">
    <property type="entry name" value="PDZ10_MUPP1-PDZ8_PATJ-like"/>
    <property type="match status" value="1"/>
</dbReference>
<dbReference type="InterPro" id="IPR004172">
    <property type="entry name" value="L27_dom"/>
</dbReference>
<dbReference type="SUPFAM" id="SSF50156">
    <property type="entry name" value="PDZ domain-like"/>
    <property type="match status" value="11"/>
</dbReference>
<dbReference type="PANTHER" id="PTHR19964:SF11">
    <property type="entry name" value="INAD-LIKE PROTEIN"/>
    <property type="match status" value="1"/>
</dbReference>
<feature type="compositionally biased region" description="Polar residues" evidence="9">
    <location>
        <begin position="1648"/>
        <end position="1668"/>
    </location>
</feature>
<evidence type="ECO:0000256" key="5">
    <source>
        <dbReference type="ARBA" id="ARBA00022553"/>
    </source>
</evidence>
<keyword evidence="7" id="KW-0965">Cell junction</keyword>
<keyword evidence="8" id="KW-0472">Membrane</keyword>
<dbReference type="FunFam" id="2.30.42.10:FF:000058">
    <property type="entry name" value="multiple PDZ domain protein isoform X1"/>
    <property type="match status" value="1"/>
</dbReference>
<dbReference type="CDD" id="cd06669">
    <property type="entry name" value="PDZ5_MUPP1-like"/>
    <property type="match status" value="1"/>
</dbReference>
<organism evidence="12 13">
    <name type="scientific">Pelobates cultripes</name>
    <name type="common">Western spadefoot toad</name>
    <dbReference type="NCBI Taxonomy" id="61616"/>
    <lineage>
        <taxon>Eukaryota</taxon>
        <taxon>Metazoa</taxon>
        <taxon>Chordata</taxon>
        <taxon>Craniata</taxon>
        <taxon>Vertebrata</taxon>
        <taxon>Euteleostomi</taxon>
        <taxon>Amphibia</taxon>
        <taxon>Batrachia</taxon>
        <taxon>Anura</taxon>
        <taxon>Pelobatoidea</taxon>
        <taxon>Pelobatidae</taxon>
        <taxon>Pelobates</taxon>
    </lineage>
</organism>
<evidence type="ECO:0000256" key="6">
    <source>
        <dbReference type="ARBA" id="ARBA00022737"/>
    </source>
</evidence>
<feature type="domain" description="PDZ" evidence="10">
    <location>
        <begin position="252"/>
        <end position="332"/>
    </location>
</feature>
<keyword evidence="13" id="KW-1185">Reference proteome</keyword>
<evidence type="ECO:0000259" key="11">
    <source>
        <dbReference type="PROSITE" id="PS51022"/>
    </source>
</evidence>
<keyword evidence="3" id="KW-0796">Tight junction</keyword>
<feature type="domain" description="PDZ" evidence="10">
    <location>
        <begin position="142"/>
        <end position="229"/>
    </location>
</feature>
<feature type="domain" description="PDZ" evidence="10">
    <location>
        <begin position="1796"/>
        <end position="1879"/>
    </location>
</feature>
<dbReference type="FunFam" id="2.30.42.10:FF:000070">
    <property type="entry name" value="Multiple PDZ domain protein"/>
    <property type="match status" value="1"/>
</dbReference>
<feature type="domain" description="PDZ" evidence="10">
    <location>
        <begin position="1437"/>
        <end position="1520"/>
    </location>
</feature>
<dbReference type="CDD" id="cd06667">
    <property type="entry name" value="PDZ2_MUPP1-like"/>
    <property type="match status" value="1"/>
</dbReference>
<dbReference type="SMART" id="SM00228">
    <property type="entry name" value="PDZ"/>
    <property type="match status" value="11"/>
</dbReference>
<feature type="region of interest" description="Disordered" evidence="9">
    <location>
        <begin position="1622"/>
        <end position="1679"/>
    </location>
</feature>
<dbReference type="CDD" id="cd06674">
    <property type="entry name" value="PDZ11_MUPP1-PDZ9_PATJ-like"/>
    <property type="match status" value="1"/>
</dbReference>
<keyword evidence="4" id="KW-1003">Cell membrane</keyword>
<dbReference type="InterPro" id="IPR036892">
    <property type="entry name" value="L27_dom_sf"/>
</dbReference>
<feature type="region of interest" description="Disordered" evidence="9">
    <location>
        <begin position="1318"/>
        <end position="1340"/>
    </location>
</feature>
<keyword evidence="6" id="KW-0677">Repeat</keyword>
<feature type="region of interest" description="Disordered" evidence="9">
    <location>
        <begin position="995"/>
        <end position="1043"/>
    </location>
</feature>
<dbReference type="FunFam" id="2.30.42.10:FF:000125">
    <property type="entry name" value="PATJ, crumbs cell polarity complex component"/>
    <property type="match status" value="1"/>
</dbReference>
<dbReference type="CDD" id="cd06668">
    <property type="entry name" value="PDZ4_MUPP1-like"/>
    <property type="match status" value="1"/>
</dbReference>
<dbReference type="CDD" id="cd06689">
    <property type="entry name" value="PDZ1_MUPP1-like"/>
    <property type="match status" value="1"/>
</dbReference>
<protein>
    <submittedName>
        <fullName evidence="12">InaD isoform X1</fullName>
    </submittedName>
</protein>
<gene>
    <name evidence="12" type="ORF">PECUL_23A015324</name>
</gene>
<evidence type="ECO:0000313" key="12">
    <source>
        <dbReference type="EMBL" id="CAH2311182.1"/>
    </source>
</evidence>
<feature type="domain" description="PDZ" evidence="10">
    <location>
        <begin position="1223"/>
        <end position="1306"/>
    </location>
</feature>
<dbReference type="InterPro" id="IPR036034">
    <property type="entry name" value="PDZ_sf"/>
</dbReference>
<dbReference type="GO" id="GO:0005923">
    <property type="term" value="C:bicellular tight junction"/>
    <property type="evidence" value="ECO:0007669"/>
    <property type="project" value="UniProtKB-SubCell"/>
</dbReference>
<feature type="domain" description="PDZ" evidence="10">
    <location>
        <begin position="1676"/>
        <end position="1762"/>
    </location>
</feature>
<dbReference type="GO" id="GO:0016324">
    <property type="term" value="C:apical plasma membrane"/>
    <property type="evidence" value="ECO:0007669"/>
    <property type="project" value="UniProtKB-SubCell"/>
</dbReference>
<dbReference type="InterPro" id="IPR015132">
    <property type="entry name" value="L27_2"/>
</dbReference>
<keyword evidence="5" id="KW-0597">Phosphoprotein</keyword>
<evidence type="ECO:0000256" key="4">
    <source>
        <dbReference type="ARBA" id="ARBA00022475"/>
    </source>
</evidence>
<dbReference type="Gene3D" id="1.20.1440.360">
    <property type="match status" value="1"/>
</dbReference>
<feature type="region of interest" description="Disordered" evidence="9">
    <location>
        <begin position="1149"/>
        <end position="1179"/>
    </location>
</feature>
<evidence type="ECO:0000256" key="3">
    <source>
        <dbReference type="ARBA" id="ARBA00022427"/>
    </source>
</evidence>
<comment type="subcellular location">
    <subcellularLocation>
        <location evidence="1">Apical cell membrane</location>
    </subcellularLocation>
    <subcellularLocation>
        <location evidence="2">Cell junction</location>
        <location evidence="2">Tight junction</location>
    </subcellularLocation>
</comment>
<evidence type="ECO:0000313" key="13">
    <source>
        <dbReference type="Proteomes" id="UP001295444"/>
    </source>
</evidence>
<evidence type="ECO:0000256" key="8">
    <source>
        <dbReference type="ARBA" id="ARBA00023136"/>
    </source>
</evidence>
<dbReference type="Pfam" id="PF09045">
    <property type="entry name" value="L27_2"/>
    <property type="match status" value="1"/>
</dbReference>
<evidence type="ECO:0000256" key="1">
    <source>
        <dbReference type="ARBA" id="ARBA00004221"/>
    </source>
</evidence>
<dbReference type="FunFam" id="2.30.42.10:FF:000051">
    <property type="entry name" value="Multiple PDZ domain protein isoform X1"/>
    <property type="match status" value="1"/>
</dbReference>
<feature type="domain" description="PDZ" evidence="10">
    <location>
        <begin position="1046"/>
        <end position="1138"/>
    </location>
</feature>
<proteinExistence type="predicted"/>
<feature type="compositionally biased region" description="Pro residues" evidence="9">
    <location>
        <begin position="338"/>
        <end position="347"/>
    </location>
</feature>